<proteinExistence type="predicted"/>
<gene>
    <name evidence="2" type="ORF">K457DRAFT_138220</name>
</gene>
<dbReference type="Proteomes" id="UP000078512">
    <property type="component" value="Unassembled WGS sequence"/>
</dbReference>
<accession>A0A197JVE8</accession>
<feature type="region of interest" description="Disordered" evidence="1">
    <location>
        <begin position="1"/>
        <end position="53"/>
    </location>
</feature>
<sequence>MNSGLAEDGQAENDQTKDMVEDSPEAEGGDESESETDGGAGHDEAASSGDGIAGVDSRVMDICEVSVKTDRVPMRARQAADLQRNVLNAIRDSLFDDPYIIETAETYGFPEGKRITMSEKKEGRCLVFYVKAAFFEDWLKRHSDCIGTSFTLRTKPHPYSTNVKESSTQAKKDKAGQILSRYSCHCKSKKYEVKGRIKGGKKEKTRLRLPSISCNCRSSIKATFRPRSTSDGMPGNTCMIEYFFEHNHKLGCAENIGSMRKSEAVKLRIKAMLMRGMSINAIMEQLTIDHARFARFLEGKGTMALSRDNFITYDDVYNILYAITAKEVRKSNDDMISARLWMEELDRNNYFTFYDKANSVYHGFSSP</sequence>
<organism evidence="2 3">
    <name type="scientific">Linnemannia elongata AG-77</name>
    <dbReference type="NCBI Taxonomy" id="1314771"/>
    <lineage>
        <taxon>Eukaryota</taxon>
        <taxon>Fungi</taxon>
        <taxon>Fungi incertae sedis</taxon>
        <taxon>Mucoromycota</taxon>
        <taxon>Mortierellomycotina</taxon>
        <taxon>Mortierellomycetes</taxon>
        <taxon>Mortierellales</taxon>
        <taxon>Mortierellaceae</taxon>
        <taxon>Linnemannia</taxon>
    </lineage>
</organism>
<keyword evidence="3" id="KW-1185">Reference proteome</keyword>
<evidence type="ECO:0008006" key="4">
    <source>
        <dbReference type="Google" id="ProtNLM"/>
    </source>
</evidence>
<evidence type="ECO:0000313" key="3">
    <source>
        <dbReference type="Proteomes" id="UP000078512"/>
    </source>
</evidence>
<dbReference type="EMBL" id="KV442043">
    <property type="protein sequence ID" value="OAQ29185.1"/>
    <property type="molecule type" value="Genomic_DNA"/>
</dbReference>
<evidence type="ECO:0000256" key="1">
    <source>
        <dbReference type="SAM" id="MobiDB-lite"/>
    </source>
</evidence>
<dbReference type="OrthoDB" id="2397870at2759"/>
<evidence type="ECO:0000313" key="2">
    <source>
        <dbReference type="EMBL" id="OAQ29185.1"/>
    </source>
</evidence>
<protein>
    <recommendedName>
        <fullName evidence="4">FAR1 domain-containing protein</fullName>
    </recommendedName>
</protein>
<feature type="compositionally biased region" description="Acidic residues" evidence="1">
    <location>
        <begin position="21"/>
        <end position="36"/>
    </location>
</feature>
<reference evidence="2 3" key="1">
    <citation type="submission" date="2016-05" db="EMBL/GenBank/DDBJ databases">
        <title>Genome sequencing reveals origins of a unique bacterial endosymbiosis in the earliest lineages of terrestrial Fungi.</title>
        <authorList>
            <consortium name="DOE Joint Genome Institute"/>
            <person name="Uehling J."/>
            <person name="Gryganskyi A."/>
            <person name="Hameed K."/>
            <person name="Tschaplinski T."/>
            <person name="Misztal P."/>
            <person name="Wu S."/>
            <person name="Desiro A."/>
            <person name="Vande Pol N."/>
            <person name="Du Z.-Y."/>
            <person name="Zienkiewicz A."/>
            <person name="Zienkiewicz K."/>
            <person name="Morin E."/>
            <person name="Tisserant E."/>
            <person name="Splivallo R."/>
            <person name="Hainaut M."/>
            <person name="Henrissat B."/>
            <person name="Ohm R."/>
            <person name="Kuo A."/>
            <person name="Yan J."/>
            <person name="Lipzen A."/>
            <person name="Nolan M."/>
            <person name="Labutti K."/>
            <person name="Barry K."/>
            <person name="Goldstein A."/>
            <person name="Labbe J."/>
            <person name="Schadt C."/>
            <person name="Tuskan G."/>
            <person name="Grigoriev I."/>
            <person name="Martin F."/>
            <person name="Vilgalys R."/>
            <person name="Bonito G."/>
        </authorList>
    </citation>
    <scope>NUCLEOTIDE SEQUENCE [LARGE SCALE GENOMIC DNA]</scope>
    <source>
        <strain evidence="2 3">AG-77</strain>
    </source>
</reference>
<name>A0A197JVE8_9FUNG</name>
<dbReference type="AlphaFoldDB" id="A0A197JVE8"/>